<dbReference type="PATRIC" id="fig|993516.3.peg.5453"/>
<dbReference type="RefSeq" id="WP_007339756.1">
    <property type="nucleotide sequence ID" value="NZ_AMWG01000140.1"/>
</dbReference>
<evidence type="ECO:0000313" key="1">
    <source>
        <dbReference type="EMBL" id="ELP30841.1"/>
    </source>
</evidence>
<sequence length="177" mass="20273">MTLYHYTTQKLYDEIEASGMIKVASGGIGAKELAVCWFTKSADWDETANKGLEVEHRGKDIRVTATRRLTHHMGRGLARIVCDDSVATCDWKTFKHRSGIKAKHASSLFRAAQNCGVKASDWRVSFEPIGREKWNKIEFWDGSDWIADRPHVERLTKEEMTEIVKDQINRGKYFIVP</sequence>
<protein>
    <submittedName>
        <fullName evidence="1">Uncharacterized protein</fullName>
    </submittedName>
</protein>
<reference evidence="1 2" key="1">
    <citation type="journal article" date="2013" name="Mar. Genomics">
        <title>Expression of sulfatases in Rhodopirellula baltica and the diversity of sulfatases in the genus Rhodopirellula.</title>
        <authorList>
            <person name="Wegner C.E."/>
            <person name="Richter-Heitmann T."/>
            <person name="Klindworth A."/>
            <person name="Klockow C."/>
            <person name="Richter M."/>
            <person name="Achstetter T."/>
            <person name="Glockner F.O."/>
            <person name="Harder J."/>
        </authorList>
    </citation>
    <scope>NUCLEOTIDE SEQUENCE [LARGE SCALE GENOMIC DNA]</scope>
    <source>
        <strain evidence="1 2">SWK14</strain>
    </source>
</reference>
<proteinExistence type="predicted"/>
<dbReference type="Proteomes" id="UP000010959">
    <property type="component" value="Unassembled WGS sequence"/>
</dbReference>
<dbReference type="EMBL" id="AMWG01000140">
    <property type="protein sequence ID" value="ELP30841.1"/>
    <property type="molecule type" value="Genomic_DNA"/>
</dbReference>
<gene>
    <name evidence="1" type="ORF">RBSWK_05107</name>
</gene>
<dbReference type="AlphaFoldDB" id="L7CCK9"/>
<comment type="caution">
    <text evidence="1">The sequence shown here is derived from an EMBL/GenBank/DDBJ whole genome shotgun (WGS) entry which is preliminary data.</text>
</comment>
<name>L7CCK9_RHOBT</name>
<evidence type="ECO:0000313" key="2">
    <source>
        <dbReference type="Proteomes" id="UP000010959"/>
    </source>
</evidence>
<organism evidence="1 2">
    <name type="scientific">Rhodopirellula baltica SWK14</name>
    <dbReference type="NCBI Taxonomy" id="993516"/>
    <lineage>
        <taxon>Bacteria</taxon>
        <taxon>Pseudomonadati</taxon>
        <taxon>Planctomycetota</taxon>
        <taxon>Planctomycetia</taxon>
        <taxon>Pirellulales</taxon>
        <taxon>Pirellulaceae</taxon>
        <taxon>Rhodopirellula</taxon>
    </lineage>
</organism>
<accession>L7CCK9</accession>